<comment type="cofactor">
    <cofactor evidence="1">
        <name>FMN</name>
        <dbReference type="ChEBI" id="CHEBI:58210"/>
    </cofactor>
</comment>
<keyword evidence="8" id="KW-1185">Reference proteome</keyword>
<sequence length="452" mass="50206">MIFIHGSRRLSWDLPSIFGFANRKRILARLFDMTSTNKPVPGAREYYPLNEPAIGTPLGSQNDDNVPFLFRPLTLRGTTFKNRIFVSPMCQYSSDNGHATDWHLVHLGGFATRGAAAICVEATSVVPEGRISPQDSGLWTDTQIEPLKRIVDFCHAQGAKVGLQLSHAGRKSSTTAPWITTQSGQRGTAQIEDGGWPDEVYAPSDIPFNTDHPFPKEMSEEHLQYVEDAFVAAVERCKQIGFDFIELHGAHGYLLHSFVSPLSNVRSDQYGGQALENRLRFPLRVIQQCRKAWSKPLFVRISATDWAEGPEQAEDGTWKQWGLDQSKVFVGEMQKLGVDLIDCSTGGNWAKQKIPYGLGYQVPFAEAIKKAYPTMVVTSVGMIVDPHQAESYISSGKADAVFLARELIRTPHWPLAAAQALGVKVKAANQYERGWIPVPKWNPDLESHATTT</sequence>
<protein>
    <recommendedName>
        <fullName evidence="6">NADH:flavin oxidoreductase/NADH oxidase N-terminal domain-containing protein</fullName>
    </recommendedName>
</protein>
<keyword evidence="3" id="KW-0288">FMN</keyword>
<comment type="caution">
    <text evidence="7">The sequence shown here is derived from an EMBL/GenBank/DDBJ whole genome shotgun (WGS) entry which is preliminary data.</text>
</comment>
<accession>A0ABR3J7B3</accession>
<evidence type="ECO:0000259" key="6">
    <source>
        <dbReference type="Pfam" id="PF00724"/>
    </source>
</evidence>
<keyword evidence="4" id="KW-0521">NADP</keyword>
<evidence type="ECO:0000313" key="7">
    <source>
        <dbReference type="EMBL" id="KAL0951519.1"/>
    </source>
</evidence>
<dbReference type="SUPFAM" id="SSF51395">
    <property type="entry name" value="FMN-linked oxidoreductases"/>
    <property type="match status" value="1"/>
</dbReference>
<dbReference type="InterPro" id="IPR001155">
    <property type="entry name" value="OxRdtase_FMN_N"/>
</dbReference>
<dbReference type="Gene3D" id="3.20.20.70">
    <property type="entry name" value="Aldolase class I"/>
    <property type="match status" value="1"/>
</dbReference>
<name>A0ABR3J7B3_9AGAR</name>
<evidence type="ECO:0000256" key="4">
    <source>
        <dbReference type="ARBA" id="ARBA00022857"/>
    </source>
</evidence>
<dbReference type="PANTHER" id="PTHR43303:SF4">
    <property type="entry name" value="NADPH DEHYDROGENASE C23G7.10C-RELATED"/>
    <property type="match status" value="1"/>
</dbReference>
<keyword evidence="5" id="KW-0560">Oxidoreductase</keyword>
<dbReference type="Proteomes" id="UP001556367">
    <property type="component" value="Unassembled WGS sequence"/>
</dbReference>
<proteinExistence type="predicted"/>
<dbReference type="CDD" id="cd02932">
    <property type="entry name" value="OYE_YqiM_FMN"/>
    <property type="match status" value="1"/>
</dbReference>
<keyword evidence="2" id="KW-0285">Flavoprotein</keyword>
<evidence type="ECO:0000256" key="2">
    <source>
        <dbReference type="ARBA" id="ARBA00022630"/>
    </source>
</evidence>
<feature type="domain" description="NADH:flavin oxidoreductase/NADH oxidase N-terminal" evidence="6">
    <location>
        <begin position="69"/>
        <end position="419"/>
    </location>
</feature>
<organism evidence="7 8">
    <name type="scientific">Hohenbuehelia grisea</name>
    <dbReference type="NCBI Taxonomy" id="104357"/>
    <lineage>
        <taxon>Eukaryota</taxon>
        <taxon>Fungi</taxon>
        <taxon>Dikarya</taxon>
        <taxon>Basidiomycota</taxon>
        <taxon>Agaricomycotina</taxon>
        <taxon>Agaricomycetes</taxon>
        <taxon>Agaricomycetidae</taxon>
        <taxon>Agaricales</taxon>
        <taxon>Pleurotineae</taxon>
        <taxon>Pleurotaceae</taxon>
        <taxon>Hohenbuehelia</taxon>
    </lineage>
</organism>
<evidence type="ECO:0000313" key="8">
    <source>
        <dbReference type="Proteomes" id="UP001556367"/>
    </source>
</evidence>
<dbReference type="InterPro" id="IPR044152">
    <property type="entry name" value="YqjM-like"/>
</dbReference>
<gene>
    <name evidence="7" type="ORF">HGRIS_008204</name>
</gene>
<evidence type="ECO:0000256" key="3">
    <source>
        <dbReference type="ARBA" id="ARBA00022643"/>
    </source>
</evidence>
<dbReference type="EMBL" id="JASNQZ010000011">
    <property type="protein sequence ID" value="KAL0951519.1"/>
    <property type="molecule type" value="Genomic_DNA"/>
</dbReference>
<evidence type="ECO:0000256" key="5">
    <source>
        <dbReference type="ARBA" id="ARBA00023002"/>
    </source>
</evidence>
<evidence type="ECO:0000256" key="1">
    <source>
        <dbReference type="ARBA" id="ARBA00001917"/>
    </source>
</evidence>
<dbReference type="PANTHER" id="PTHR43303">
    <property type="entry name" value="NADPH DEHYDROGENASE C23G7.10C-RELATED"/>
    <property type="match status" value="1"/>
</dbReference>
<reference evidence="8" key="1">
    <citation type="submission" date="2024-06" db="EMBL/GenBank/DDBJ databases">
        <title>Multi-omics analyses provide insights into the biosynthesis of the anticancer antibiotic pleurotin in Hohenbuehelia grisea.</title>
        <authorList>
            <person name="Weaver J.A."/>
            <person name="Alberti F."/>
        </authorList>
    </citation>
    <scope>NUCLEOTIDE SEQUENCE [LARGE SCALE GENOMIC DNA]</scope>
    <source>
        <strain evidence="8">T-177</strain>
    </source>
</reference>
<dbReference type="InterPro" id="IPR013785">
    <property type="entry name" value="Aldolase_TIM"/>
</dbReference>
<dbReference type="Pfam" id="PF00724">
    <property type="entry name" value="Oxidored_FMN"/>
    <property type="match status" value="1"/>
</dbReference>